<dbReference type="CDD" id="cd00081">
    <property type="entry name" value="Hint"/>
    <property type="match status" value="1"/>
</dbReference>
<dbReference type="SUPFAM" id="SSF51294">
    <property type="entry name" value="Hedgehog/intein (Hint) domain"/>
    <property type="match status" value="1"/>
</dbReference>
<sequence>MGVHKGRSSFDGGSCCPGRRRFGVRGVRGLLGGLREDSKDDAVSCASGNSFVRGTRVLMADGSQKPIEDIRIGDLVWASDPETAEEGPRTVLATIVGEGVKTLVEITVDTTTQIDAATLDQADLPDVPSQPGPTVLGDAIIATDGHPFWVPLLGEWVDAVDLVPGMWFLSSEGTLVQVTSTRVWTEPERVHNLTVQDLHTYYVLAETTPVLVHNCGERIYEAGGKHGSVSRGSSRGENSAEPRDGQGSLNNSAQIKPTAPRRVGIDPSNGDPVILDRTREVPCGCTTPGGTNEVYHGHVRTNISTDPGMARAQSVLRRAIKSGLIDRP</sequence>
<dbReference type="PROSITE" id="PS50818">
    <property type="entry name" value="INTEIN_C_TER"/>
    <property type="match status" value="1"/>
</dbReference>
<comment type="caution">
    <text evidence="3">The sequence shown here is derived from an EMBL/GenBank/DDBJ whole genome shotgun (WGS) entry which is preliminary data.</text>
</comment>
<evidence type="ECO:0000313" key="3">
    <source>
        <dbReference type="EMBL" id="MEE2041021.1"/>
    </source>
</evidence>
<dbReference type="SMART" id="SM00306">
    <property type="entry name" value="HintN"/>
    <property type="match status" value="1"/>
</dbReference>
<dbReference type="Proteomes" id="UP001356095">
    <property type="component" value="Unassembled WGS sequence"/>
</dbReference>
<dbReference type="Pfam" id="PF07591">
    <property type="entry name" value="PT-HINT"/>
    <property type="match status" value="1"/>
</dbReference>
<keyword evidence="4" id="KW-1185">Reference proteome</keyword>
<dbReference type="InterPro" id="IPR003587">
    <property type="entry name" value="Hint_dom_N"/>
</dbReference>
<evidence type="ECO:0000256" key="1">
    <source>
        <dbReference type="SAM" id="MobiDB-lite"/>
    </source>
</evidence>
<evidence type="ECO:0000313" key="4">
    <source>
        <dbReference type="Proteomes" id="UP001356095"/>
    </source>
</evidence>
<protein>
    <submittedName>
        <fullName evidence="3">Polymorphic toxin-type HINT domain-containing protein</fullName>
    </submittedName>
</protein>
<feature type="region of interest" description="Disordered" evidence="1">
    <location>
        <begin position="222"/>
        <end position="276"/>
    </location>
</feature>
<feature type="domain" description="Hint" evidence="2">
    <location>
        <begin position="48"/>
        <end position="172"/>
    </location>
</feature>
<dbReference type="InterPro" id="IPR030934">
    <property type="entry name" value="Intein_C"/>
</dbReference>
<dbReference type="Pfam" id="PF05203">
    <property type="entry name" value="Hom_end_hint"/>
    <property type="match status" value="1"/>
</dbReference>
<reference evidence="3 4" key="1">
    <citation type="submission" date="2023-08" db="EMBL/GenBank/DDBJ databases">
        <authorList>
            <person name="Girao M."/>
            <person name="Carvalho M.F."/>
        </authorList>
    </citation>
    <scope>NUCLEOTIDE SEQUENCE [LARGE SCALE GENOMIC DNA]</scope>
    <source>
        <strain evidence="3 4">CT-R113</strain>
    </source>
</reference>
<dbReference type="Gene3D" id="2.170.16.10">
    <property type="entry name" value="Hedgehog/Intein (Hint) domain"/>
    <property type="match status" value="2"/>
</dbReference>
<proteinExistence type="predicted"/>
<accession>A0ABU7KFL2</accession>
<dbReference type="InterPro" id="IPR007868">
    <property type="entry name" value="Hom_end_hint"/>
</dbReference>
<dbReference type="EMBL" id="JAUZMY010000039">
    <property type="protein sequence ID" value="MEE2041021.1"/>
    <property type="molecule type" value="Genomic_DNA"/>
</dbReference>
<dbReference type="NCBIfam" id="TIGR01443">
    <property type="entry name" value="intein_Cterm"/>
    <property type="match status" value="1"/>
</dbReference>
<dbReference type="CDD" id="cd20695">
    <property type="entry name" value="CdiA-CT_5T87E_Ct"/>
    <property type="match status" value="1"/>
</dbReference>
<dbReference type="RefSeq" id="WP_330094785.1">
    <property type="nucleotide sequence ID" value="NZ_JAUZMY010000039.1"/>
</dbReference>
<gene>
    <name evidence="3" type="ORF">Q8791_27745</name>
</gene>
<evidence type="ECO:0000259" key="2">
    <source>
        <dbReference type="SMART" id="SM00306"/>
    </source>
</evidence>
<organism evidence="3 4">
    <name type="scientific">Nocardiopsis codii</name>
    <dbReference type="NCBI Taxonomy" id="3065942"/>
    <lineage>
        <taxon>Bacteria</taxon>
        <taxon>Bacillati</taxon>
        <taxon>Actinomycetota</taxon>
        <taxon>Actinomycetes</taxon>
        <taxon>Streptosporangiales</taxon>
        <taxon>Nocardiopsidaceae</taxon>
        <taxon>Nocardiopsis</taxon>
    </lineage>
</organism>
<dbReference type="InterPro" id="IPR036844">
    <property type="entry name" value="Hint_dom_sf"/>
</dbReference>
<name>A0ABU7KFL2_9ACTN</name>